<evidence type="ECO:0000256" key="1">
    <source>
        <dbReference type="SAM" id="Phobius"/>
    </source>
</evidence>
<protein>
    <submittedName>
        <fullName evidence="2">Uncharacterized protein</fullName>
    </submittedName>
</protein>
<feature type="transmembrane region" description="Helical" evidence="1">
    <location>
        <begin position="103"/>
        <end position="123"/>
    </location>
</feature>
<name>A0A6C0HRZ4_9ZZZZ</name>
<dbReference type="EMBL" id="MN740006">
    <property type="protein sequence ID" value="QHT83214.1"/>
    <property type="molecule type" value="Genomic_DNA"/>
</dbReference>
<feature type="transmembrane region" description="Helical" evidence="1">
    <location>
        <begin position="36"/>
        <end position="56"/>
    </location>
</feature>
<accession>A0A6C0HRZ4</accession>
<keyword evidence="1" id="KW-0812">Transmembrane</keyword>
<feature type="transmembrane region" description="Helical" evidence="1">
    <location>
        <begin position="6"/>
        <end position="24"/>
    </location>
</feature>
<sequence length="124" mass="14865">MKILPFIILVYIYLAYNYLANLTSCKCVESKYVEKVKTAEGFMLSVILLWIFLKLMHRRNPIFSKLLSIILFLTYLYFCYYVYQMNKTTKENCQCAMKWQSWLVNIQYILLLFEIILVLISSLL</sequence>
<evidence type="ECO:0000313" key="2">
    <source>
        <dbReference type="EMBL" id="QHT83214.1"/>
    </source>
</evidence>
<keyword evidence="1" id="KW-1133">Transmembrane helix</keyword>
<reference evidence="2" key="1">
    <citation type="journal article" date="2020" name="Nature">
        <title>Giant virus diversity and host interactions through global metagenomics.</title>
        <authorList>
            <person name="Schulz F."/>
            <person name="Roux S."/>
            <person name="Paez-Espino D."/>
            <person name="Jungbluth S."/>
            <person name="Walsh D.A."/>
            <person name="Denef V.J."/>
            <person name="McMahon K.D."/>
            <person name="Konstantinidis K.T."/>
            <person name="Eloe-Fadrosh E.A."/>
            <person name="Kyrpides N.C."/>
            <person name="Woyke T."/>
        </authorList>
    </citation>
    <scope>NUCLEOTIDE SEQUENCE</scope>
    <source>
        <strain evidence="2">GVMAG-M-3300023184-167</strain>
    </source>
</reference>
<feature type="transmembrane region" description="Helical" evidence="1">
    <location>
        <begin position="62"/>
        <end position="83"/>
    </location>
</feature>
<organism evidence="2">
    <name type="scientific">viral metagenome</name>
    <dbReference type="NCBI Taxonomy" id="1070528"/>
    <lineage>
        <taxon>unclassified sequences</taxon>
        <taxon>metagenomes</taxon>
        <taxon>organismal metagenomes</taxon>
    </lineage>
</organism>
<keyword evidence="1" id="KW-0472">Membrane</keyword>
<dbReference type="AlphaFoldDB" id="A0A6C0HRZ4"/>
<proteinExistence type="predicted"/>